<dbReference type="PROSITE" id="PS50089">
    <property type="entry name" value="ZF_RING_2"/>
    <property type="match status" value="1"/>
</dbReference>
<keyword evidence="4" id="KW-0436">Ligase</keyword>
<dbReference type="GO" id="GO:0008270">
    <property type="term" value="F:zinc ion binding"/>
    <property type="evidence" value="ECO:0007669"/>
    <property type="project" value="UniProtKB-KW"/>
</dbReference>
<feature type="region of interest" description="Disordered" evidence="2">
    <location>
        <begin position="175"/>
        <end position="196"/>
    </location>
</feature>
<dbReference type="SMART" id="SM00184">
    <property type="entry name" value="RING"/>
    <property type="match status" value="1"/>
</dbReference>
<dbReference type="Pfam" id="PF13639">
    <property type="entry name" value="zf-RING_2"/>
    <property type="match status" value="1"/>
</dbReference>
<keyword evidence="1" id="KW-0479">Metal-binding</keyword>
<dbReference type="PANTHER" id="PTHR47530:SF4">
    <property type="entry name" value="E3 UBIQUITIN LIGASE BIG BROTHER-RELATED"/>
    <property type="match status" value="1"/>
</dbReference>
<proteinExistence type="predicted"/>
<evidence type="ECO:0000313" key="4">
    <source>
        <dbReference type="EMBL" id="OAY77852.1"/>
    </source>
</evidence>
<dbReference type="SUPFAM" id="SSF57850">
    <property type="entry name" value="RING/U-box"/>
    <property type="match status" value="1"/>
</dbReference>
<dbReference type="STRING" id="4615.A0A199VKZ9"/>
<feature type="region of interest" description="Disordered" evidence="2">
    <location>
        <begin position="85"/>
        <end position="108"/>
    </location>
</feature>
<reference evidence="4 5" key="1">
    <citation type="journal article" date="2016" name="DNA Res.">
        <title>The draft genome of MD-2 pineapple using hybrid error correction of long reads.</title>
        <authorList>
            <person name="Redwan R.M."/>
            <person name="Saidin A."/>
            <person name="Kumar S.V."/>
        </authorList>
    </citation>
    <scope>NUCLEOTIDE SEQUENCE [LARGE SCALE GENOMIC DNA]</scope>
    <source>
        <strain evidence="5">cv. MD2</strain>
        <tissue evidence="4">Leaf</tissue>
    </source>
</reference>
<evidence type="ECO:0000256" key="1">
    <source>
        <dbReference type="PROSITE-ProRule" id="PRU00175"/>
    </source>
</evidence>
<name>A0A199VKZ9_ANACO</name>
<keyword evidence="1" id="KW-0862">Zinc</keyword>
<organism evidence="4 5">
    <name type="scientific">Ananas comosus</name>
    <name type="common">Pineapple</name>
    <name type="synonym">Ananas ananas</name>
    <dbReference type="NCBI Taxonomy" id="4615"/>
    <lineage>
        <taxon>Eukaryota</taxon>
        <taxon>Viridiplantae</taxon>
        <taxon>Streptophyta</taxon>
        <taxon>Embryophyta</taxon>
        <taxon>Tracheophyta</taxon>
        <taxon>Spermatophyta</taxon>
        <taxon>Magnoliopsida</taxon>
        <taxon>Liliopsida</taxon>
        <taxon>Poales</taxon>
        <taxon>Bromeliaceae</taxon>
        <taxon>Bromelioideae</taxon>
        <taxon>Ananas</taxon>
    </lineage>
</organism>
<feature type="compositionally biased region" description="Basic and acidic residues" evidence="2">
    <location>
        <begin position="1"/>
        <end position="12"/>
    </location>
</feature>
<evidence type="ECO:0000313" key="5">
    <source>
        <dbReference type="Proteomes" id="UP000092600"/>
    </source>
</evidence>
<dbReference type="InterPro" id="IPR001841">
    <property type="entry name" value="Znf_RING"/>
</dbReference>
<protein>
    <submittedName>
        <fullName evidence="4">E3 ubiquitin ligase BIG BROTHER-related</fullName>
    </submittedName>
</protein>
<dbReference type="GO" id="GO:0016874">
    <property type="term" value="F:ligase activity"/>
    <property type="evidence" value="ECO:0007669"/>
    <property type="project" value="UniProtKB-KW"/>
</dbReference>
<accession>A0A199VKZ9</accession>
<dbReference type="Gene3D" id="3.30.40.10">
    <property type="entry name" value="Zinc/RING finger domain, C3HC4 (zinc finger)"/>
    <property type="match status" value="1"/>
</dbReference>
<dbReference type="FunFam" id="3.30.40.10:FF:000417">
    <property type="entry name" value="E3 ubiquitin ligase BIG BROTHER-related"/>
    <property type="match status" value="1"/>
</dbReference>
<evidence type="ECO:0000259" key="3">
    <source>
        <dbReference type="PROSITE" id="PS50089"/>
    </source>
</evidence>
<sequence length="302" mass="32921">MENAKESGDKTTDGNPNPNSNPNPSAGEDEPRAVPSAAEAAEQAVARARTRTPFTSLSQVDADLALARALQEQERAYMMLRMNGGEGSDYGSSEAGSYEYEEGDEFGHDHPIEDGGSVEGSDYGEDAFDANAHELDPADFEDDEAFARALQDAEEREVAVRLMALAGLNDCEGRAADHEVEEEEDESNSQMNDQDAWQEVDPEEYTYEELIALGDVVGTESRGLSADTIASLPSANYKAQNVQDGNTEQCVICRVEYEEGENLVVLSCNHTYHPECINKWLQINKVCPMCSAEVSTSENGQE</sequence>
<feature type="compositionally biased region" description="Low complexity" evidence="2">
    <location>
        <begin position="33"/>
        <end position="47"/>
    </location>
</feature>
<keyword evidence="1" id="KW-0863">Zinc-finger</keyword>
<dbReference type="AlphaFoldDB" id="A0A199VKZ9"/>
<dbReference type="Proteomes" id="UP000092600">
    <property type="component" value="Unassembled WGS sequence"/>
</dbReference>
<comment type="caution">
    <text evidence="4">The sequence shown here is derived from an EMBL/GenBank/DDBJ whole genome shotgun (WGS) entry which is preliminary data.</text>
</comment>
<evidence type="ECO:0000256" key="2">
    <source>
        <dbReference type="SAM" id="MobiDB-lite"/>
    </source>
</evidence>
<dbReference type="InterPro" id="IPR043312">
    <property type="entry name" value="AtBBR-like"/>
</dbReference>
<dbReference type="EMBL" id="LSRQ01001444">
    <property type="protein sequence ID" value="OAY77852.1"/>
    <property type="molecule type" value="Genomic_DNA"/>
</dbReference>
<dbReference type="Gramene" id="Aco009378.1.mrna1">
    <property type="protein sequence ID" value="Aco009378.1.mrna1"/>
    <property type="gene ID" value="Aco009378.1.path1"/>
</dbReference>
<feature type="region of interest" description="Disordered" evidence="2">
    <location>
        <begin position="1"/>
        <end position="60"/>
    </location>
</feature>
<feature type="domain" description="RING-type" evidence="3">
    <location>
        <begin position="250"/>
        <end position="291"/>
    </location>
</feature>
<feature type="compositionally biased region" description="Low complexity" evidence="2">
    <location>
        <begin position="15"/>
        <end position="25"/>
    </location>
</feature>
<dbReference type="PANTHER" id="PTHR47530">
    <property type="entry name" value="E3 UBIQUITIN LIGASE BIG BROTHER-RELATED"/>
    <property type="match status" value="1"/>
</dbReference>
<feature type="compositionally biased region" description="Low complexity" evidence="2">
    <location>
        <begin position="89"/>
        <end position="98"/>
    </location>
</feature>
<gene>
    <name evidence="4" type="ORF">ACMD2_03202</name>
</gene>
<dbReference type="InterPro" id="IPR013083">
    <property type="entry name" value="Znf_RING/FYVE/PHD"/>
</dbReference>